<dbReference type="PANTHER" id="PTHR30582">
    <property type="entry name" value="L,D-TRANSPEPTIDASE"/>
    <property type="match status" value="1"/>
</dbReference>
<dbReference type="CDD" id="cd16913">
    <property type="entry name" value="YkuD_like"/>
    <property type="match status" value="1"/>
</dbReference>
<evidence type="ECO:0000256" key="2">
    <source>
        <dbReference type="ARBA" id="ARBA00005992"/>
    </source>
</evidence>
<dbReference type="GO" id="GO:0071972">
    <property type="term" value="F:peptidoglycan L,D-transpeptidase activity"/>
    <property type="evidence" value="ECO:0007669"/>
    <property type="project" value="TreeGrafter"/>
</dbReference>
<evidence type="ECO:0000256" key="9">
    <source>
        <dbReference type="PROSITE-ProRule" id="PRU01373"/>
    </source>
</evidence>
<evidence type="ECO:0000256" key="1">
    <source>
        <dbReference type="ARBA" id="ARBA00004752"/>
    </source>
</evidence>
<organism evidence="12 13">
    <name type="scientific">Mesorhizobium hungaricum</name>
    <dbReference type="NCBI Taxonomy" id="1566387"/>
    <lineage>
        <taxon>Bacteria</taxon>
        <taxon>Pseudomonadati</taxon>
        <taxon>Pseudomonadota</taxon>
        <taxon>Alphaproteobacteria</taxon>
        <taxon>Hyphomicrobiales</taxon>
        <taxon>Phyllobacteriaceae</taxon>
        <taxon>Mesorhizobium</taxon>
    </lineage>
</organism>
<evidence type="ECO:0000313" key="13">
    <source>
        <dbReference type="Proteomes" id="UP000094412"/>
    </source>
</evidence>
<name>A0A1C2E164_9HYPH</name>
<dbReference type="GO" id="GO:0018104">
    <property type="term" value="P:peptidoglycan-protein cross-linking"/>
    <property type="evidence" value="ECO:0007669"/>
    <property type="project" value="TreeGrafter"/>
</dbReference>
<keyword evidence="13" id="KW-1185">Reference proteome</keyword>
<keyword evidence="7 9" id="KW-0573">Peptidoglycan synthesis</keyword>
<dbReference type="GO" id="GO:0016757">
    <property type="term" value="F:glycosyltransferase activity"/>
    <property type="evidence" value="ECO:0007669"/>
    <property type="project" value="UniProtKB-KW"/>
</dbReference>
<dbReference type="AlphaFoldDB" id="A0A1C2E164"/>
<evidence type="ECO:0000256" key="5">
    <source>
        <dbReference type="ARBA" id="ARBA00022801"/>
    </source>
</evidence>
<keyword evidence="4" id="KW-0808">Transferase</keyword>
<dbReference type="GO" id="GO:0008360">
    <property type="term" value="P:regulation of cell shape"/>
    <property type="evidence" value="ECO:0007669"/>
    <property type="project" value="UniProtKB-UniRule"/>
</dbReference>
<keyword evidence="8 9" id="KW-0961">Cell wall biogenesis/degradation</keyword>
<evidence type="ECO:0000256" key="10">
    <source>
        <dbReference type="SAM" id="MobiDB-lite"/>
    </source>
</evidence>
<evidence type="ECO:0000256" key="3">
    <source>
        <dbReference type="ARBA" id="ARBA00022676"/>
    </source>
</evidence>
<feature type="active site" description="Nucleophile" evidence="9">
    <location>
        <position position="215"/>
    </location>
</feature>
<protein>
    <recommendedName>
        <fullName evidence="11">L,D-TPase catalytic domain-containing protein</fullName>
    </recommendedName>
</protein>
<dbReference type="FunFam" id="2.40.440.10:FF:000002">
    <property type="entry name" value="L,D-transpeptidase ErfK/SrfK"/>
    <property type="match status" value="1"/>
</dbReference>
<dbReference type="PROSITE" id="PS52029">
    <property type="entry name" value="LD_TPASE"/>
    <property type="match status" value="1"/>
</dbReference>
<proteinExistence type="inferred from homology"/>
<dbReference type="EMBL" id="MDEO01000029">
    <property type="protein sequence ID" value="OCX20646.1"/>
    <property type="molecule type" value="Genomic_DNA"/>
</dbReference>
<evidence type="ECO:0000256" key="6">
    <source>
        <dbReference type="ARBA" id="ARBA00022960"/>
    </source>
</evidence>
<evidence type="ECO:0000256" key="8">
    <source>
        <dbReference type="ARBA" id="ARBA00023316"/>
    </source>
</evidence>
<evidence type="ECO:0000259" key="11">
    <source>
        <dbReference type="PROSITE" id="PS52029"/>
    </source>
</evidence>
<dbReference type="STRING" id="1566387.QV13_08155"/>
<dbReference type="Pfam" id="PF03734">
    <property type="entry name" value="YkuD"/>
    <property type="match status" value="1"/>
</dbReference>
<comment type="pathway">
    <text evidence="1 9">Cell wall biogenesis; peptidoglycan biosynthesis.</text>
</comment>
<feature type="active site" description="Proton donor/acceptor" evidence="9">
    <location>
        <position position="199"/>
    </location>
</feature>
<sequence>MTTRLAPPACSRSVAVRIKTGTRSALRMRRRFVLFAAFAFVAASAAAQTRSGYDPRSWTYDEAANAVIPPSSLGQADDTEEDEGPPPSWSPVPKQVVRYSDLQPAGSIIVNTGERRLYYVLGNGKALRYAIGVGKEGFAWAGRDKISDKKEWPDWRPPREMRSRVAATGKSLPAHVAGGPNNPLGARALYIGNTLYRIHGTNQPWTVGNANSSGCIRLTNEDIIDLYARAQVGAQVIVRQ</sequence>
<feature type="region of interest" description="Disordered" evidence="10">
    <location>
        <begin position="69"/>
        <end position="94"/>
    </location>
</feature>
<dbReference type="SUPFAM" id="SSF141523">
    <property type="entry name" value="L,D-transpeptidase catalytic domain-like"/>
    <property type="match status" value="1"/>
</dbReference>
<evidence type="ECO:0000313" key="12">
    <source>
        <dbReference type="EMBL" id="OCX20646.1"/>
    </source>
</evidence>
<reference evidence="12 13" key="1">
    <citation type="submission" date="2016-08" db="EMBL/GenBank/DDBJ databases">
        <title>Whole genome sequence of Mesorhizobium sp. strain UASWS1009 isolated from industrial sewage.</title>
        <authorList>
            <person name="Crovadore J."/>
            <person name="Calmin G."/>
            <person name="Chablais R."/>
            <person name="Cochard B."/>
            <person name="Lefort F."/>
        </authorList>
    </citation>
    <scope>NUCLEOTIDE SEQUENCE [LARGE SCALE GENOMIC DNA]</scope>
    <source>
        <strain evidence="12 13">UASWS1009</strain>
    </source>
</reference>
<keyword evidence="3" id="KW-0328">Glycosyltransferase</keyword>
<dbReference type="UniPathway" id="UPA00219"/>
<evidence type="ECO:0000256" key="7">
    <source>
        <dbReference type="ARBA" id="ARBA00022984"/>
    </source>
</evidence>
<comment type="caution">
    <text evidence="12">The sequence shown here is derived from an EMBL/GenBank/DDBJ whole genome shotgun (WGS) entry which is preliminary data.</text>
</comment>
<dbReference type="Gene3D" id="2.40.440.10">
    <property type="entry name" value="L,D-transpeptidase catalytic domain-like"/>
    <property type="match status" value="1"/>
</dbReference>
<evidence type="ECO:0000256" key="4">
    <source>
        <dbReference type="ARBA" id="ARBA00022679"/>
    </source>
</evidence>
<keyword evidence="6 9" id="KW-0133">Cell shape</keyword>
<dbReference type="GO" id="GO:0071555">
    <property type="term" value="P:cell wall organization"/>
    <property type="evidence" value="ECO:0007669"/>
    <property type="project" value="UniProtKB-UniRule"/>
</dbReference>
<feature type="domain" description="L,D-TPase catalytic" evidence="11">
    <location>
        <begin position="106"/>
        <end position="239"/>
    </location>
</feature>
<dbReference type="GO" id="GO:0005576">
    <property type="term" value="C:extracellular region"/>
    <property type="evidence" value="ECO:0007669"/>
    <property type="project" value="TreeGrafter"/>
</dbReference>
<comment type="similarity">
    <text evidence="2">Belongs to the YkuD family.</text>
</comment>
<keyword evidence="5" id="KW-0378">Hydrolase</keyword>
<dbReference type="InterPro" id="IPR005490">
    <property type="entry name" value="LD_TPept_cat_dom"/>
</dbReference>
<dbReference type="InterPro" id="IPR050979">
    <property type="entry name" value="LD-transpeptidase"/>
</dbReference>
<accession>A0A1C2E164</accession>
<gene>
    <name evidence="12" type="ORF">QV13_08155</name>
</gene>
<dbReference type="Proteomes" id="UP000094412">
    <property type="component" value="Unassembled WGS sequence"/>
</dbReference>
<dbReference type="InterPro" id="IPR038063">
    <property type="entry name" value="Transpep_catalytic_dom"/>
</dbReference>
<dbReference type="PANTHER" id="PTHR30582:SF24">
    <property type="entry name" value="L,D-TRANSPEPTIDASE ERFK_SRFK-RELATED"/>
    <property type="match status" value="1"/>
</dbReference>